<organism evidence="6 7">
    <name type="scientific">Mesorhizobium liriopis</name>
    <dbReference type="NCBI Taxonomy" id="2953882"/>
    <lineage>
        <taxon>Bacteria</taxon>
        <taxon>Pseudomonadati</taxon>
        <taxon>Pseudomonadota</taxon>
        <taxon>Alphaproteobacteria</taxon>
        <taxon>Hyphomicrobiales</taxon>
        <taxon>Phyllobacteriaceae</taxon>
        <taxon>Mesorhizobium</taxon>
    </lineage>
</organism>
<name>A0ABT1C1G5_9HYPH</name>
<reference evidence="6 7" key="1">
    <citation type="submission" date="2022-06" db="EMBL/GenBank/DDBJ databases">
        <title>Mesorhizobium sp. strain RP14 Genome sequencing and assembly.</title>
        <authorList>
            <person name="Kim I."/>
        </authorList>
    </citation>
    <scope>NUCLEOTIDE SEQUENCE [LARGE SCALE GENOMIC DNA]</scope>
    <source>
        <strain evidence="7">RP14(2022)</strain>
    </source>
</reference>
<comment type="similarity">
    <text evidence="2">Belongs to the virb1 family.</text>
</comment>
<dbReference type="CDD" id="cd13401">
    <property type="entry name" value="Slt70-like"/>
    <property type="match status" value="1"/>
</dbReference>
<protein>
    <submittedName>
        <fullName evidence="6">Lytic transglycosylase domain-containing protein</fullName>
    </submittedName>
</protein>
<dbReference type="InterPro" id="IPR008939">
    <property type="entry name" value="Lytic_TGlycosylase_superhlx_U"/>
</dbReference>
<evidence type="ECO:0000256" key="4">
    <source>
        <dbReference type="SAM" id="SignalP"/>
    </source>
</evidence>
<dbReference type="EMBL" id="JAMXQS010000001">
    <property type="protein sequence ID" value="MCO6048672.1"/>
    <property type="molecule type" value="Genomic_DNA"/>
</dbReference>
<proteinExistence type="inferred from homology"/>
<gene>
    <name evidence="6" type="ORF">NGM99_02565</name>
</gene>
<dbReference type="Proteomes" id="UP001205906">
    <property type="component" value="Unassembled WGS sequence"/>
</dbReference>
<keyword evidence="3 4" id="KW-0732">Signal</keyword>
<comment type="similarity">
    <text evidence="1">Belongs to the transglycosylase Slt family.</text>
</comment>
<feature type="chain" id="PRO_5047293274" evidence="4">
    <location>
        <begin position="26"/>
        <end position="675"/>
    </location>
</feature>
<dbReference type="Pfam" id="PF01464">
    <property type="entry name" value="SLT"/>
    <property type="match status" value="1"/>
</dbReference>
<dbReference type="RefSeq" id="WP_252815625.1">
    <property type="nucleotide sequence ID" value="NZ_JAMXQS010000001.1"/>
</dbReference>
<evidence type="ECO:0000313" key="7">
    <source>
        <dbReference type="Proteomes" id="UP001205906"/>
    </source>
</evidence>
<sequence>MLRKRRLAALGAATMLILPATYVVASVEPLGFASGVPTRENPFDAVLVAGPIEPLRDALAALAAGRVGDALSARDAMGKNALDRKILTWAIAYGGRNAPSSVIADAARSLPDWPGADTFKRNSERALFRERPDAAYVVATLGATKPETYEGTILLTRAYLTLGKADQARKLLSPYWRTAKLEAPQEAQILKEFGAVLQPIDHRLRLERMLYAERVNSALRVASLADAEPLAEAWGAVLRSDRNASALLDAVPVAQRGAGFMFAKARLLRRQGKDEAAAQVMLQAPTDVAALVDPDAWWIERRVLSRELVDLGDFKTAYRLVAVHAAESPANIADAEFHAGWYALRGLHDAKLAATHFERIAPNVSGAISLSRAYYWMGRAAEASGSTTSTELYRRAAGFGTTFYGQLAAEKLGTGPSALPSLSPSAEERSKFSQRDPVRAIERLQSAGSARLANALYRGLADEIGNPNDLALLAGMAESEGNHFLGLRIAKAGAARGLEIGALTHPLGAIPETADVTAAGKALAYAIARQESEFNTGAVSGAGAQGLLQLMPSTAKQVALKAGLPFAVARLTTDPSYNATLGAAYLQEQLDRFGGSYILTFASYNAGPGRVRGWLRKYGDPRGQDLDAIVDWIERIPYGETRAYVQRVMENYQVYKLQLTGKADIGRDLVSGRQG</sequence>
<dbReference type="PANTHER" id="PTHR37423:SF2">
    <property type="entry name" value="MEMBRANE-BOUND LYTIC MUREIN TRANSGLYCOSYLASE C"/>
    <property type="match status" value="1"/>
</dbReference>
<evidence type="ECO:0000259" key="5">
    <source>
        <dbReference type="Pfam" id="PF01464"/>
    </source>
</evidence>
<evidence type="ECO:0000256" key="3">
    <source>
        <dbReference type="ARBA" id="ARBA00022729"/>
    </source>
</evidence>
<dbReference type="PANTHER" id="PTHR37423">
    <property type="entry name" value="SOLUBLE LYTIC MUREIN TRANSGLYCOSYLASE-RELATED"/>
    <property type="match status" value="1"/>
</dbReference>
<evidence type="ECO:0000256" key="1">
    <source>
        <dbReference type="ARBA" id="ARBA00007734"/>
    </source>
</evidence>
<accession>A0ABT1C1G5</accession>
<dbReference type="InterPro" id="IPR023346">
    <property type="entry name" value="Lysozyme-like_dom_sf"/>
</dbReference>
<dbReference type="Gene3D" id="1.25.20.10">
    <property type="entry name" value="Bacterial muramidases"/>
    <property type="match status" value="1"/>
</dbReference>
<dbReference type="SUPFAM" id="SSF48435">
    <property type="entry name" value="Bacterial muramidases"/>
    <property type="match status" value="1"/>
</dbReference>
<comment type="caution">
    <text evidence="6">The sequence shown here is derived from an EMBL/GenBank/DDBJ whole genome shotgun (WGS) entry which is preliminary data.</text>
</comment>
<feature type="signal peptide" evidence="4">
    <location>
        <begin position="1"/>
        <end position="25"/>
    </location>
</feature>
<evidence type="ECO:0000256" key="2">
    <source>
        <dbReference type="ARBA" id="ARBA00009387"/>
    </source>
</evidence>
<dbReference type="InterPro" id="IPR008258">
    <property type="entry name" value="Transglycosylase_SLT_dom_1"/>
</dbReference>
<evidence type="ECO:0000313" key="6">
    <source>
        <dbReference type="EMBL" id="MCO6048672.1"/>
    </source>
</evidence>
<keyword evidence="7" id="KW-1185">Reference proteome</keyword>
<feature type="domain" description="Transglycosylase SLT" evidence="5">
    <location>
        <begin position="521"/>
        <end position="621"/>
    </location>
</feature>
<dbReference type="SUPFAM" id="SSF53955">
    <property type="entry name" value="Lysozyme-like"/>
    <property type="match status" value="1"/>
</dbReference>
<dbReference type="Gene3D" id="1.10.530.10">
    <property type="match status" value="1"/>
</dbReference>